<evidence type="ECO:0000256" key="11">
    <source>
        <dbReference type="ARBA" id="ARBA00023235"/>
    </source>
</evidence>
<evidence type="ECO:0000256" key="7">
    <source>
        <dbReference type="ARBA" id="ARBA00022605"/>
    </source>
</evidence>
<comment type="pathway">
    <text evidence="3 16">Amino-acid biosynthesis; L-tryptophan biosynthesis; L-tryptophan from chorismate: step 3/5.</text>
</comment>
<dbReference type="AlphaFoldDB" id="A0AAT9IH57"/>
<dbReference type="CDD" id="cd00405">
    <property type="entry name" value="PRAI"/>
    <property type="match status" value="1"/>
</dbReference>
<dbReference type="EMBL" id="OZ060371">
    <property type="protein sequence ID" value="CAL4042952.1"/>
    <property type="molecule type" value="Genomic_DNA"/>
</dbReference>
<comment type="pathway">
    <text evidence="4 15">Amino-acid biosynthesis; L-tryptophan biosynthesis; L-tryptophan from chorismate: step 4/5.</text>
</comment>
<dbReference type="InterPro" id="IPR013798">
    <property type="entry name" value="Indole-3-glycerol_P_synth_dom"/>
</dbReference>
<evidence type="ECO:0000259" key="17">
    <source>
        <dbReference type="Pfam" id="PF00218"/>
    </source>
</evidence>
<dbReference type="InterPro" id="IPR001240">
    <property type="entry name" value="PRAI_dom"/>
</dbReference>
<reference evidence="19" key="1">
    <citation type="submission" date="2024-06" db="EMBL/GenBank/DDBJ databases">
        <authorList>
            <person name="Manzano-Marin A."/>
            <person name="Manzano-Marin A."/>
            <person name="Alejandro Manzano Marin A."/>
        </authorList>
    </citation>
    <scope>NUCLEOTIDE SEQUENCE</scope>
    <source>
        <strain evidence="19">Ancorni-2928</strain>
    </source>
</reference>
<keyword evidence="11 16" id="KW-0413">Isomerase</keyword>
<dbReference type="SUPFAM" id="SSF51366">
    <property type="entry name" value="Ribulose-phoshate binding barrel"/>
    <property type="match status" value="2"/>
</dbReference>
<gene>
    <name evidence="15 19" type="primary">trpC</name>
    <name evidence="16" type="synonym">trpF</name>
    <name evidence="19" type="ORF">BUANCORI2928_219</name>
</gene>
<dbReference type="GO" id="GO:0004425">
    <property type="term" value="F:indole-3-glycerol-phosphate synthase activity"/>
    <property type="evidence" value="ECO:0007669"/>
    <property type="project" value="UniProtKB-UniRule"/>
</dbReference>
<keyword evidence="9 15" id="KW-0822">Tryptophan biosynthesis</keyword>
<dbReference type="FunFam" id="3.20.20.70:FF:000024">
    <property type="entry name" value="Indole-3-glycerol phosphate synthase"/>
    <property type="match status" value="1"/>
</dbReference>
<evidence type="ECO:0000256" key="5">
    <source>
        <dbReference type="ARBA" id="ARBA00007902"/>
    </source>
</evidence>
<keyword evidence="7 15" id="KW-0028">Amino-acid biosynthesis</keyword>
<organism evidence="19">
    <name type="scientific">Buchnera aphidicola</name>
    <name type="common">Anoecia corni</name>
    <dbReference type="NCBI Taxonomy" id="2994477"/>
    <lineage>
        <taxon>Bacteria</taxon>
        <taxon>Pseudomonadati</taxon>
        <taxon>Pseudomonadota</taxon>
        <taxon>Gammaproteobacteria</taxon>
        <taxon>Enterobacterales</taxon>
        <taxon>Erwiniaceae</taxon>
        <taxon>Buchnera</taxon>
    </lineage>
</organism>
<proteinExistence type="inferred from homology"/>
<dbReference type="EC" id="5.3.1.24" evidence="16"/>
<sequence>MQKNLLRTIIHNKKKWIAQRQSYQPLTQFKNFITPSNRNFEQSLKKNHPFFILECKKSSPTCKILNSNFNLHSILNEYKIYATAISILTDEQYFQGKFEYLLQASQLVHQPILCKDFFIDPYQIFLARYYKADAILLMLSVLNNNQYTILSTIAKNLNMGIITEINNIEELDRANYLKANIIGINNRNLKNLSVDIKKTITIAPLISKKKIIISESGISTYKEVRSLSNIVNGFLIGSSLMKSANLNQKIKSIIFGKNKICGLTNKKDAISTYKVGAIYGGLIFEQSSIRHVSKKLAYNIMQSANLKYVAVFQNEPIFNILSLIKDLPISAIQLHGNETQDYIDTLYKKLPSNIKIWKAISVSNTITFQMCFKHVTCYVLDNGTGGTGKPFNWSHLKNINLNNVIIAGGLNEKNCFSASKLGCSGLDFNSGIEKKAGVKDEKKLISIFKKLRYYQ</sequence>
<evidence type="ECO:0000259" key="18">
    <source>
        <dbReference type="Pfam" id="PF00697"/>
    </source>
</evidence>
<dbReference type="CDD" id="cd00331">
    <property type="entry name" value="IGPS"/>
    <property type="match status" value="1"/>
</dbReference>
<evidence type="ECO:0000256" key="14">
    <source>
        <dbReference type="ARBA" id="ARBA00025592"/>
    </source>
</evidence>
<dbReference type="Pfam" id="PF00697">
    <property type="entry name" value="PRAI"/>
    <property type="match status" value="1"/>
</dbReference>
<evidence type="ECO:0000256" key="8">
    <source>
        <dbReference type="ARBA" id="ARBA00022793"/>
    </source>
</evidence>
<comment type="similarity">
    <text evidence="16">Belongs to the TrpF family.</text>
</comment>
<evidence type="ECO:0000256" key="13">
    <source>
        <dbReference type="ARBA" id="ARBA00023268"/>
    </source>
</evidence>
<dbReference type="EC" id="4.1.1.48" evidence="15"/>
<protein>
    <recommendedName>
        <fullName evidence="15 16">Multifunctional fusion protein</fullName>
    </recommendedName>
    <domain>
        <recommendedName>
            <fullName evidence="15">Indole-3-glycerol phosphate synthase</fullName>
            <shortName evidence="15">IGPS</shortName>
            <ecNumber evidence="15">4.1.1.48</ecNumber>
        </recommendedName>
    </domain>
    <domain>
        <recommendedName>
            <fullName evidence="16">N-(5'-phosphoribosyl)anthranilate isomerase</fullName>
            <shortName evidence="16">PRAI</shortName>
            <ecNumber evidence="16">5.3.1.24</ecNumber>
        </recommendedName>
    </domain>
</protein>
<dbReference type="InterPro" id="IPR045186">
    <property type="entry name" value="Indole-3-glycerol_P_synth"/>
</dbReference>
<keyword evidence="13" id="KW-0511">Multifunctional enzyme</keyword>
<evidence type="ECO:0000256" key="9">
    <source>
        <dbReference type="ARBA" id="ARBA00022822"/>
    </source>
</evidence>
<evidence type="ECO:0000256" key="15">
    <source>
        <dbReference type="HAMAP-Rule" id="MF_00134"/>
    </source>
</evidence>
<evidence type="ECO:0000256" key="2">
    <source>
        <dbReference type="ARBA" id="ARBA00001633"/>
    </source>
</evidence>
<evidence type="ECO:0000256" key="16">
    <source>
        <dbReference type="HAMAP-Rule" id="MF_00135"/>
    </source>
</evidence>
<dbReference type="PANTHER" id="PTHR22854:SF2">
    <property type="entry name" value="INDOLE-3-GLYCEROL-PHOSPHATE SYNTHASE"/>
    <property type="match status" value="1"/>
</dbReference>
<comment type="catalytic activity">
    <reaction evidence="2 15">
        <text>1-(2-carboxyphenylamino)-1-deoxy-D-ribulose 5-phosphate + H(+) = (1S,2R)-1-C-(indol-3-yl)glycerol 3-phosphate + CO2 + H2O</text>
        <dbReference type="Rhea" id="RHEA:23476"/>
        <dbReference type="ChEBI" id="CHEBI:15377"/>
        <dbReference type="ChEBI" id="CHEBI:15378"/>
        <dbReference type="ChEBI" id="CHEBI:16526"/>
        <dbReference type="ChEBI" id="CHEBI:58613"/>
        <dbReference type="ChEBI" id="CHEBI:58866"/>
        <dbReference type="EC" id="4.1.1.48"/>
    </reaction>
</comment>
<dbReference type="Gene3D" id="3.20.20.70">
    <property type="entry name" value="Aldolase class I"/>
    <property type="match status" value="2"/>
</dbReference>
<dbReference type="InterPro" id="IPR013785">
    <property type="entry name" value="Aldolase_TIM"/>
</dbReference>
<dbReference type="PANTHER" id="PTHR22854">
    <property type="entry name" value="TRYPTOPHAN BIOSYNTHESIS PROTEIN"/>
    <property type="match status" value="1"/>
</dbReference>
<dbReference type="HAMAP" id="MF_00134_B">
    <property type="entry name" value="IGPS_B"/>
    <property type="match status" value="1"/>
</dbReference>
<keyword evidence="10 15" id="KW-0057">Aromatic amino acid biosynthesis</keyword>
<dbReference type="Pfam" id="PF00218">
    <property type="entry name" value="IGPS"/>
    <property type="match status" value="1"/>
</dbReference>
<comment type="function">
    <text evidence="14">Bifunctional enzyme that catalyzes two sequential steps of tryptophan biosynthetic pathway. The first reaction is catalyzed by the isomerase, coded by the TrpF domain; the second reaction is catalyzed by the synthase, coded by the TrpC domain.</text>
</comment>
<dbReference type="HAMAP" id="MF_00135">
    <property type="entry name" value="PRAI"/>
    <property type="match status" value="1"/>
</dbReference>
<evidence type="ECO:0000313" key="19">
    <source>
        <dbReference type="EMBL" id="CAL4042952.1"/>
    </source>
</evidence>
<dbReference type="NCBIfam" id="NF006945">
    <property type="entry name" value="PRK09427.1"/>
    <property type="match status" value="1"/>
</dbReference>
<evidence type="ECO:0000256" key="6">
    <source>
        <dbReference type="ARBA" id="ARBA00009847"/>
    </source>
</evidence>
<dbReference type="PROSITE" id="PS00614">
    <property type="entry name" value="IGPS"/>
    <property type="match status" value="1"/>
</dbReference>
<dbReference type="GO" id="GO:0000162">
    <property type="term" value="P:L-tryptophan biosynthetic process"/>
    <property type="evidence" value="ECO:0007669"/>
    <property type="project" value="UniProtKB-UniRule"/>
</dbReference>
<dbReference type="InterPro" id="IPR001468">
    <property type="entry name" value="Indole-3-GlycerolPSynthase_CS"/>
</dbReference>
<evidence type="ECO:0000256" key="4">
    <source>
        <dbReference type="ARBA" id="ARBA00004696"/>
    </source>
</evidence>
<evidence type="ECO:0000256" key="1">
    <source>
        <dbReference type="ARBA" id="ARBA00001164"/>
    </source>
</evidence>
<name>A0AAT9IH57_9GAMM</name>
<accession>A0AAT9IH57</accession>
<feature type="domain" description="N-(5'phosphoribosyl) anthranilate isomerase (PRAI)" evidence="18">
    <location>
        <begin position="258"/>
        <end position="449"/>
    </location>
</feature>
<dbReference type="GO" id="GO:0004640">
    <property type="term" value="F:phosphoribosylanthranilate isomerase activity"/>
    <property type="evidence" value="ECO:0007669"/>
    <property type="project" value="UniProtKB-UniRule"/>
</dbReference>
<comment type="similarity">
    <text evidence="6">In the C-terminal section; belongs to the TrpF family.</text>
</comment>
<evidence type="ECO:0000256" key="3">
    <source>
        <dbReference type="ARBA" id="ARBA00004664"/>
    </source>
</evidence>
<comment type="similarity">
    <text evidence="15">Belongs to the TrpC family.</text>
</comment>
<evidence type="ECO:0000256" key="12">
    <source>
        <dbReference type="ARBA" id="ARBA00023239"/>
    </source>
</evidence>
<comment type="catalytic activity">
    <reaction evidence="1 16">
        <text>N-(5-phospho-beta-D-ribosyl)anthranilate = 1-(2-carboxyphenylamino)-1-deoxy-D-ribulose 5-phosphate</text>
        <dbReference type="Rhea" id="RHEA:21540"/>
        <dbReference type="ChEBI" id="CHEBI:18277"/>
        <dbReference type="ChEBI" id="CHEBI:58613"/>
        <dbReference type="EC" id="5.3.1.24"/>
    </reaction>
</comment>
<comment type="similarity">
    <text evidence="5">In the N-terminal section; belongs to the TrpC family.</text>
</comment>
<dbReference type="RefSeq" id="WP_367681183.1">
    <property type="nucleotide sequence ID" value="NZ_OZ060371.1"/>
</dbReference>
<evidence type="ECO:0000256" key="10">
    <source>
        <dbReference type="ARBA" id="ARBA00023141"/>
    </source>
</evidence>
<dbReference type="InterPro" id="IPR011060">
    <property type="entry name" value="RibuloseP-bd_barrel"/>
</dbReference>
<feature type="domain" description="Indole-3-glycerol phosphate synthase" evidence="17">
    <location>
        <begin position="6"/>
        <end position="252"/>
    </location>
</feature>
<keyword evidence="8 15" id="KW-0210">Decarboxylase</keyword>
<keyword evidence="12 15" id="KW-0456">Lyase</keyword>